<name>A0A2S6GVC2_9PSEU</name>
<comment type="similarity">
    <text evidence="1">Belongs to the CutC family.</text>
</comment>
<dbReference type="AlphaFoldDB" id="A0A2S6GVC2"/>
<dbReference type="InterPro" id="IPR036822">
    <property type="entry name" value="CutC-like_dom_sf"/>
</dbReference>
<dbReference type="PANTHER" id="PTHR12598:SF0">
    <property type="entry name" value="COPPER HOMEOSTASIS PROTEIN CUTC HOMOLOG"/>
    <property type="match status" value="1"/>
</dbReference>
<organism evidence="3 4">
    <name type="scientific">Actinokineospora auranticolor</name>
    <dbReference type="NCBI Taxonomy" id="155976"/>
    <lineage>
        <taxon>Bacteria</taxon>
        <taxon>Bacillati</taxon>
        <taxon>Actinomycetota</taxon>
        <taxon>Actinomycetes</taxon>
        <taxon>Pseudonocardiales</taxon>
        <taxon>Pseudonocardiaceae</taxon>
        <taxon>Actinokineospora</taxon>
    </lineage>
</organism>
<sequence length="261" mass="27651">MVRVRGKPTTWWDFSTLGVAATGGGRMMGAVTVSPPQSGLLEIIALTVADAVAAQDGGADRIEVVAEMDRDGLTPRPELVAEMRAAVDIPLRIMVRGTDGFTADADELARLLAVVAELRAAGAEEFVLGFLTEDGHVDLEATRVVVESLDGCPWTFHRAVDHAADTERAWADLRGLPGLDTVLTAGSARGLEDGLPRLAARDDWRECGVRLLAGGGLKHAHVPGLRSIGVTAIHAGGLVRDSWDSPVDSTRVRALRELLDA</sequence>
<evidence type="ECO:0000313" key="4">
    <source>
        <dbReference type="Proteomes" id="UP000239203"/>
    </source>
</evidence>
<dbReference type="PANTHER" id="PTHR12598">
    <property type="entry name" value="COPPER HOMEOSTASIS PROTEIN CUTC"/>
    <property type="match status" value="1"/>
</dbReference>
<dbReference type="InterPro" id="IPR005627">
    <property type="entry name" value="CutC-like"/>
</dbReference>
<dbReference type="Gene3D" id="3.20.20.380">
    <property type="entry name" value="Copper homeostasis (CutC) domain"/>
    <property type="match status" value="1"/>
</dbReference>
<dbReference type="GO" id="GO:0005507">
    <property type="term" value="F:copper ion binding"/>
    <property type="evidence" value="ECO:0007669"/>
    <property type="project" value="TreeGrafter"/>
</dbReference>
<reference evidence="3 4" key="1">
    <citation type="submission" date="2018-02" db="EMBL/GenBank/DDBJ databases">
        <title>Genomic Encyclopedia of Archaeal and Bacterial Type Strains, Phase II (KMG-II): from individual species to whole genera.</title>
        <authorList>
            <person name="Goeker M."/>
        </authorList>
    </citation>
    <scope>NUCLEOTIDE SEQUENCE [LARGE SCALE GENOMIC DNA]</scope>
    <source>
        <strain evidence="3 4">YU 961-1</strain>
    </source>
</reference>
<dbReference type="SUPFAM" id="SSF110395">
    <property type="entry name" value="CutC-like"/>
    <property type="match status" value="1"/>
</dbReference>
<comment type="caution">
    <text evidence="3">The sequence shown here is derived from an EMBL/GenBank/DDBJ whole genome shotgun (WGS) entry which is preliminary data.</text>
</comment>
<accession>A0A2S6GVC2</accession>
<evidence type="ECO:0000256" key="2">
    <source>
        <dbReference type="ARBA" id="ARBA00019014"/>
    </source>
</evidence>
<proteinExistence type="inferred from homology"/>
<dbReference type="Proteomes" id="UP000239203">
    <property type="component" value="Unassembled WGS sequence"/>
</dbReference>
<evidence type="ECO:0000256" key="1">
    <source>
        <dbReference type="ARBA" id="ARBA00007768"/>
    </source>
</evidence>
<evidence type="ECO:0000313" key="3">
    <source>
        <dbReference type="EMBL" id="PPK69160.1"/>
    </source>
</evidence>
<gene>
    <name evidence="3" type="ORF">CLV40_104413</name>
</gene>
<dbReference type="EMBL" id="PTIX01000004">
    <property type="protein sequence ID" value="PPK69160.1"/>
    <property type="molecule type" value="Genomic_DNA"/>
</dbReference>
<dbReference type="Pfam" id="PF03932">
    <property type="entry name" value="CutC"/>
    <property type="match status" value="1"/>
</dbReference>
<keyword evidence="4" id="KW-1185">Reference proteome</keyword>
<protein>
    <recommendedName>
        <fullName evidence="2">Copper homeostasis protein cutC homolog</fullName>
    </recommendedName>
</protein>